<sequence length="423" mass="49342">MYYTSIFGLKSYVFSIFKKTFFVLKMNKLLCLFLFLFSVSQRAISQEKQDTTAKESKIRHTSKGFEFSTSDNKFLLQFASRLQFRFATPGDQNPVTFDDFAEYNTKLFKINRARLKIGGHAYEPWIKYYFEYEFAQSNLLDFRVMIEKWPWMKFKFGQWKTEFTRERFISSGDQQMVDRSIINRPFTVDRQQGVTVYGNLAGGGIANFDYWVAVLTGTGRGSTDNDDDKLMYFGRLQWNILGRPVPFEGGDMDISEKPAAILALSGVTNTSPYTRFSQDGGGYLEGFEDGLPGQYTVNQFQVETAFNYSGFSWASEIHRKYILDNTTGVRTELGGFYLQAGYFVHQAWNYWPKKLEVATRYAQYRPDVSISENRQREIALAFNYFFYGHKNKLTAELTRFIFQDHSIPQKDETRIRVQYDISF</sequence>
<evidence type="ECO:0000313" key="2">
    <source>
        <dbReference type="Proteomes" id="UP001500469"/>
    </source>
</evidence>
<dbReference type="EMBL" id="BAAAFI010000036">
    <property type="protein sequence ID" value="GAA0879907.1"/>
    <property type="molecule type" value="Genomic_DNA"/>
</dbReference>
<gene>
    <name evidence="1" type="ORF">GCM10009119_28760</name>
</gene>
<dbReference type="Gene3D" id="2.40.160.10">
    <property type="entry name" value="Porin"/>
    <property type="match status" value="1"/>
</dbReference>
<dbReference type="InterPro" id="IPR010870">
    <property type="entry name" value="Porin_O/P"/>
</dbReference>
<dbReference type="Proteomes" id="UP001500469">
    <property type="component" value="Unassembled WGS sequence"/>
</dbReference>
<accession>A0ABN1N2P0</accession>
<dbReference type="Pfam" id="PF07396">
    <property type="entry name" value="Porin_O_P"/>
    <property type="match status" value="2"/>
</dbReference>
<organism evidence="1 2">
    <name type="scientific">Algoriphagus jejuensis</name>
    <dbReference type="NCBI Taxonomy" id="419934"/>
    <lineage>
        <taxon>Bacteria</taxon>
        <taxon>Pseudomonadati</taxon>
        <taxon>Bacteroidota</taxon>
        <taxon>Cytophagia</taxon>
        <taxon>Cytophagales</taxon>
        <taxon>Cyclobacteriaceae</taxon>
        <taxon>Algoriphagus</taxon>
    </lineage>
</organism>
<evidence type="ECO:0008006" key="3">
    <source>
        <dbReference type="Google" id="ProtNLM"/>
    </source>
</evidence>
<evidence type="ECO:0000313" key="1">
    <source>
        <dbReference type="EMBL" id="GAA0879907.1"/>
    </source>
</evidence>
<name>A0ABN1N2P0_9BACT</name>
<reference evidence="1 2" key="1">
    <citation type="journal article" date="2019" name="Int. J. Syst. Evol. Microbiol.">
        <title>The Global Catalogue of Microorganisms (GCM) 10K type strain sequencing project: providing services to taxonomists for standard genome sequencing and annotation.</title>
        <authorList>
            <consortium name="The Broad Institute Genomics Platform"/>
            <consortium name="The Broad Institute Genome Sequencing Center for Infectious Disease"/>
            <person name="Wu L."/>
            <person name="Ma J."/>
        </authorList>
    </citation>
    <scope>NUCLEOTIDE SEQUENCE [LARGE SCALE GENOMIC DNA]</scope>
    <source>
        <strain evidence="1 2">JCM 16112</strain>
    </source>
</reference>
<comment type="caution">
    <text evidence="1">The sequence shown here is derived from an EMBL/GenBank/DDBJ whole genome shotgun (WGS) entry which is preliminary data.</text>
</comment>
<proteinExistence type="predicted"/>
<dbReference type="InterPro" id="IPR023614">
    <property type="entry name" value="Porin_dom_sf"/>
</dbReference>
<keyword evidence="2" id="KW-1185">Reference proteome</keyword>
<protein>
    <recommendedName>
        <fullName evidence="3">Phosphate-selective porin</fullName>
    </recommendedName>
</protein>